<gene>
    <name evidence="10" type="ORF">M0R45_028492</name>
</gene>
<evidence type="ECO:0000256" key="1">
    <source>
        <dbReference type="ARBA" id="ARBA00004496"/>
    </source>
</evidence>
<keyword evidence="4" id="KW-0597">Phosphoprotein</keyword>
<dbReference type="PROSITE" id="PS50055">
    <property type="entry name" value="TYR_PHOSPHATASE_PTP"/>
    <property type="match status" value="1"/>
</dbReference>
<evidence type="ECO:0000313" key="11">
    <source>
        <dbReference type="Proteomes" id="UP001457282"/>
    </source>
</evidence>
<dbReference type="AlphaFoldDB" id="A0AAW1W7U7"/>
<dbReference type="PANTHER" id="PTHR19134">
    <property type="entry name" value="RECEPTOR-TYPE TYROSINE-PROTEIN PHOSPHATASE"/>
    <property type="match status" value="1"/>
</dbReference>
<dbReference type="InterPro" id="IPR029021">
    <property type="entry name" value="Prot-tyrosine_phosphatase-like"/>
</dbReference>
<dbReference type="PANTHER" id="PTHR19134:SF449">
    <property type="entry name" value="TYROSINE-PROTEIN PHOSPHATASE 1"/>
    <property type="match status" value="1"/>
</dbReference>
<dbReference type="PROSITE" id="PS50056">
    <property type="entry name" value="TYR_PHOSPHATASE_2"/>
    <property type="match status" value="1"/>
</dbReference>
<dbReference type="GO" id="GO:0005737">
    <property type="term" value="C:cytoplasm"/>
    <property type="evidence" value="ECO:0007669"/>
    <property type="project" value="UniProtKB-SubCell"/>
</dbReference>
<dbReference type="SUPFAM" id="SSF52799">
    <property type="entry name" value="(Phosphotyrosine protein) phosphatases II"/>
    <property type="match status" value="1"/>
</dbReference>
<dbReference type="InterPro" id="IPR003595">
    <property type="entry name" value="Tyr_Pase_cat"/>
</dbReference>
<dbReference type="Pfam" id="PF00102">
    <property type="entry name" value="Y_phosphatase"/>
    <property type="match status" value="1"/>
</dbReference>
<evidence type="ECO:0000256" key="4">
    <source>
        <dbReference type="ARBA" id="ARBA00022553"/>
    </source>
</evidence>
<organism evidence="10 11">
    <name type="scientific">Rubus argutus</name>
    <name type="common">Southern blackberry</name>
    <dbReference type="NCBI Taxonomy" id="59490"/>
    <lineage>
        <taxon>Eukaryota</taxon>
        <taxon>Viridiplantae</taxon>
        <taxon>Streptophyta</taxon>
        <taxon>Embryophyta</taxon>
        <taxon>Tracheophyta</taxon>
        <taxon>Spermatophyta</taxon>
        <taxon>Magnoliopsida</taxon>
        <taxon>eudicotyledons</taxon>
        <taxon>Gunneridae</taxon>
        <taxon>Pentapetalae</taxon>
        <taxon>rosids</taxon>
        <taxon>fabids</taxon>
        <taxon>Rosales</taxon>
        <taxon>Rosaceae</taxon>
        <taxon>Rosoideae</taxon>
        <taxon>Rosoideae incertae sedis</taxon>
        <taxon>Rubus</taxon>
    </lineage>
</organism>
<evidence type="ECO:0000256" key="5">
    <source>
        <dbReference type="ARBA" id="ARBA00022801"/>
    </source>
</evidence>
<dbReference type="InterPro" id="IPR050348">
    <property type="entry name" value="Protein-Tyr_Phosphatase"/>
</dbReference>
<proteinExistence type="predicted"/>
<keyword evidence="5" id="KW-0378">Hydrolase</keyword>
<keyword evidence="6" id="KW-0904">Protein phosphatase</keyword>
<dbReference type="GO" id="GO:0004725">
    <property type="term" value="F:protein tyrosine phosphatase activity"/>
    <property type="evidence" value="ECO:0007669"/>
    <property type="project" value="UniProtKB-EC"/>
</dbReference>
<keyword evidence="11" id="KW-1185">Reference proteome</keyword>
<dbReference type="SMART" id="SM00194">
    <property type="entry name" value="PTPc"/>
    <property type="match status" value="1"/>
</dbReference>
<evidence type="ECO:0000256" key="6">
    <source>
        <dbReference type="ARBA" id="ARBA00022912"/>
    </source>
</evidence>
<evidence type="ECO:0000256" key="2">
    <source>
        <dbReference type="ARBA" id="ARBA00013064"/>
    </source>
</evidence>
<comment type="caution">
    <text evidence="10">The sequence shown here is derived from an EMBL/GenBank/DDBJ whole genome shotgun (WGS) entry which is preliminary data.</text>
</comment>
<dbReference type="Gene3D" id="3.90.190.10">
    <property type="entry name" value="Protein tyrosine phosphatase superfamily"/>
    <property type="match status" value="1"/>
</dbReference>
<feature type="domain" description="Tyrosine-protein phosphatase" evidence="8">
    <location>
        <begin position="83"/>
        <end position="346"/>
    </location>
</feature>
<accession>A0AAW1W7U7</accession>
<reference evidence="10 11" key="1">
    <citation type="journal article" date="2023" name="G3 (Bethesda)">
        <title>A chromosome-length genome assembly and annotation of blackberry (Rubus argutus, cv. 'Hillquist').</title>
        <authorList>
            <person name="Bruna T."/>
            <person name="Aryal R."/>
            <person name="Dudchenko O."/>
            <person name="Sargent D.J."/>
            <person name="Mead D."/>
            <person name="Buti M."/>
            <person name="Cavallini A."/>
            <person name="Hytonen T."/>
            <person name="Andres J."/>
            <person name="Pham M."/>
            <person name="Weisz D."/>
            <person name="Mascagni F."/>
            <person name="Usai G."/>
            <person name="Natali L."/>
            <person name="Bassil N."/>
            <person name="Fernandez G.E."/>
            <person name="Lomsadze A."/>
            <person name="Armour M."/>
            <person name="Olukolu B."/>
            <person name="Poorten T."/>
            <person name="Britton C."/>
            <person name="Davik J."/>
            <person name="Ashrafi H."/>
            <person name="Aiden E.L."/>
            <person name="Borodovsky M."/>
            <person name="Worthington M."/>
        </authorList>
    </citation>
    <scope>NUCLEOTIDE SEQUENCE [LARGE SCALE GENOMIC DNA]</scope>
    <source>
        <strain evidence="10">PI 553951</strain>
    </source>
</reference>
<evidence type="ECO:0000259" key="9">
    <source>
        <dbReference type="PROSITE" id="PS50056"/>
    </source>
</evidence>
<dbReference type="PROSITE" id="PS00383">
    <property type="entry name" value="TYR_PHOSPHATASE_1"/>
    <property type="match status" value="1"/>
</dbReference>
<evidence type="ECO:0000259" key="8">
    <source>
        <dbReference type="PROSITE" id="PS50055"/>
    </source>
</evidence>
<dbReference type="FunFam" id="3.90.190.10:FF:000045">
    <property type="entry name" value="Tyrosine-protein phosphatase non-receptor type 12"/>
    <property type="match status" value="1"/>
</dbReference>
<evidence type="ECO:0000313" key="10">
    <source>
        <dbReference type="EMBL" id="KAK9919918.1"/>
    </source>
</evidence>
<comment type="subcellular location">
    <subcellularLocation>
        <location evidence="1">Cytoplasm</location>
    </subcellularLocation>
</comment>
<evidence type="ECO:0000256" key="3">
    <source>
        <dbReference type="ARBA" id="ARBA00022490"/>
    </source>
</evidence>
<sequence>MPRTKRTKRTKADYDDDVGVIKSQKSQKRGNVDSSSSEKALPFLDFLSDSPRPRRAVLTGDQHKYCSKALKFFSDKLEEPRQIIEEFRKINAKARAELKTCNVALSSANWSKNRYDNVVPFDQNRVVLKDSSTRGRDYINASFITTTSSRFIATQGPLPNTYEDFWEMVIQYRCPVVIMLTSFDMDTCGDYFQAEDERQFGNVSVVTKWIRSSKSSDANSSLVLRLLEAKYKEDSEEPPMSVLHVQYPEWPDHGVPTDTVAVRQILKGLIYQVAPPELGPIVVHCSAGIGRTGTYCTIHDTMKRILSGDMSALDLTDSVATFRSQRDGMVQTLKQYWFCYSAIIDELLELISDHQDEE</sequence>
<dbReference type="EMBL" id="JBEDUW010000006">
    <property type="protein sequence ID" value="KAK9919918.1"/>
    <property type="molecule type" value="Genomic_DNA"/>
</dbReference>
<dbReference type="Proteomes" id="UP001457282">
    <property type="component" value="Unassembled WGS sequence"/>
</dbReference>
<dbReference type="InterPro" id="IPR016130">
    <property type="entry name" value="Tyr_Pase_AS"/>
</dbReference>
<dbReference type="EC" id="3.1.3.48" evidence="2"/>
<protein>
    <recommendedName>
        <fullName evidence="2">protein-tyrosine-phosphatase</fullName>
        <ecNumber evidence="2">3.1.3.48</ecNumber>
    </recommendedName>
</protein>
<feature type="region of interest" description="Disordered" evidence="7">
    <location>
        <begin position="1"/>
        <end position="36"/>
    </location>
</feature>
<dbReference type="InterPro" id="IPR000387">
    <property type="entry name" value="Tyr_Pase_dom"/>
</dbReference>
<name>A0AAW1W7U7_RUBAR</name>
<dbReference type="PRINTS" id="PR00700">
    <property type="entry name" value="PRTYPHPHTASE"/>
</dbReference>
<dbReference type="SMART" id="SM00404">
    <property type="entry name" value="PTPc_motif"/>
    <property type="match status" value="1"/>
</dbReference>
<evidence type="ECO:0000256" key="7">
    <source>
        <dbReference type="SAM" id="MobiDB-lite"/>
    </source>
</evidence>
<keyword evidence="3" id="KW-0963">Cytoplasm</keyword>
<dbReference type="InterPro" id="IPR000242">
    <property type="entry name" value="PTP_cat"/>
</dbReference>
<feature type="domain" description="Tyrosine specific protein phosphatases" evidence="9">
    <location>
        <begin position="279"/>
        <end position="337"/>
    </location>
</feature>